<dbReference type="AlphaFoldDB" id="Q7UHM8"/>
<accession>Q7UHM8</accession>
<name>Q7UHM8_RHOBA</name>
<reference evidence="2 3" key="1">
    <citation type="journal article" date="2003" name="Proc. Natl. Acad. Sci. U.S.A.">
        <title>Complete genome sequence of the marine planctomycete Pirellula sp. strain 1.</title>
        <authorList>
            <person name="Gloeckner F.O."/>
            <person name="Kube M."/>
            <person name="Bauer M."/>
            <person name="Teeling H."/>
            <person name="Lombardot T."/>
            <person name="Ludwig W."/>
            <person name="Gade D."/>
            <person name="Beck A."/>
            <person name="Borzym K."/>
            <person name="Heitmann K."/>
            <person name="Rabus R."/>
            <person name="Schlesner H."/>
            <person name="Amann R."/>
            <person name="Reinhardt R."/>
        </authorList>
    </citation>
    <scope>NUCLEOTIDE SEQUENCE [LARGE SCALE GENOMIC DNA]</scope>
    <source>
        <strain evidence="3">DSM 10527 / NCIMB 13988 / SH1</strain>
    </source>
</reference>
<dbReference type="KEGG" id="rba:RB13102"/>
<dbReference type="Proteomes" id="UP000001025">
    <property type="component" value="Chromosome"/>
</dbReference>
<feature type="compositionally biased region" description="Low complexity" evidence="1">
    <location>
        <begin position="62"/>
        <end position="72"/>
    </location>
</feature>
<keyword evidence="3" id="KW-1185">Reference proteome</keyword>
<feature type="region of interest" description="Disordered" evidence="1">
    <location>
        <begin position="62"/>
        <end position="86"/>
    </location>
</feature>
<gene>
    <name evidence="2" type="ordered locus">RB13102</name>
</gene>
<feature type="compositionally biased region" description="Basic residues" evidence="1">
    <location>
        <begin position="73"/>
        <end position="86"/>
    </location>
</feature>
<dbReference type="EnsemblBacteria" id="CAD77942">
    <property type="protein sequence ID" value="CAD77942"/>
    <property type="gene ID" value="RB13102"/>
</dbReference>
<dbReference type="InParanoid" id="Q7UHM8"/>
<evidence type="ECO:0000256" key="1">
    <source>
        <dbReference type="SAM" id="MobiDB-lite"/>
    </source>
</evidence>
<dbReference type="EMBL" id="BX294156">
    <property type="protein sequence ID" value="CAD77942.1"/>
    <property type="molecule type" value="Genomic_DNA"/>
</dbReference>
<protein>
    <submittedName>
        <fullName evidence="2">Uncharacterized protein</fullName>
    </submittedName>
</protein>
<proteinExistence type="predicted"/>
<dbReference type="HOGENOM" id="CLU_2495796_0_0_0"/>
<evidence type="ECO:0000313" key="3">
    <source>
        <dbReference type="Proteomes" id="UP000001025"/>
    </source>
</evidence>
<dbReference type="STRING" id="243090.RB13102"/>
<sequence>MVLLILVPHAASAGRSKTAVIAGSIHPTERRGCAVFKCCIGRRLSPPCHWEDRAKRGLCIGSSASSTTPRSSLRQRRFKKVAGGRA</sequence>
<organism evidence="2 3">
    <name type="scientific">Rhodopirellula baltica (strain DSM 10527 / NCIMB 13988 / SH1)</name>
    <dbReference type="NCBI Taxonomy" id="243090"/>
    <lineage>
        <taxon>Bacteria</taxon>
        <taxon>Pseudomonadati</taxon>
        <taxon>Planctomycetota</taxon>
        <taxon>Planctomycetia</taxon>
        <taxon>Pirellulales</taxon>
        <taxon>Pirellulaceae</taxon>
        <taxon>Rhodopirellula</taxon>
    </lineage>
</organism>
<evidence type="ECO:0000313" key="2">
    <source>
        <dbReference type="EMBL" id="CAD77942.1"/>
    </source>
</evidence>